<dbReference type="InterPro" id="IPR028939">
    <property type="entry name" value="P5C_Rdtase_cat_N"/>
</dbReference>
<proteinExistence type="predicted"/>
<organism evidence="3 4">
    <name type="scientific">Paraburkholderia dioscoreae</name>
    <dbReference type="NCBI Taxonomy" id="2604047"/>
    <lineage>
        <taxon>Bacteria</taxon>
        <taxon>Pseudomonadati</taxon>
        <taxon>Pseudomonadota</taxon>
        <taxon>Betaproteobacteria</taxon>
        <taxon>Burkholderiales</taxon>
        <taxon>Burkholderiaceae</taxon>
        <taxon>Paraburkholderia</taxon>
    </lineage>
</organism>
<gene>
    <name evidence="3" type="ORF">PDMSB3_1774</name>
</gene>
<keyword evidence="4" id="KW-1185">Reference proteome</keyword>
<evidence type="ECO:0000259" key="1">
    <source>
        <dbReference type="Pfam" id="PF03807"/>
    </source>
</evidence>
<dbReference type="PANTHER" id="PTHR41252:SF1">
    <property type="entry name" value="BLR2505 PROTEIN"/>
    <property type="match status" value="1"/>
</dbReference>
<dbReference type="PANTHER" id="PTHR41252">
    <property type="entry name" value="BLR2505 PROTEIN"/>
    <property type="match status" value="1"/>
</dbReference>
<sequence length="215" mass="23450">MSYAIIGFGKIGQALARAFARSGIEVSVATTRDPESFASAAAAIGPTIDFRDAIVPSLAPVADLFRSRPTRSDTIRCNRNGEISMSTQENVQIVKDFFAAMSRGDKQGLLAICAEDIEWVIPGEWALAGTHRRHEGLADLLQKASEMVETSYPQPPEFVAQGDRVLVVGFATGRVKATNRTFEDDWVFAITVRNGKVTNIREYIDTLALARASEL</sequence>
<feature type="domain" description="Pyrroline-5-carboxylate reductase catalytic N-terminal" evidence="1">
    <location>
        <begin position="3"/>
        <end position="48"/>
    </location>
</feature>
<dbReference type="SUPFAM" id="SSF54427">
    <property type="entry name" value="NTF2-like"/>
    <property type="match status" value="1"/>
</dbReference>
<dbReference type="Gene3D" id="3.40.50.720">
    <property type="entry name" value="NAD(P)-binding Rossmann-like Domain"/>
    <property type="match status" value="1"/>
</dbReference>
<evidence type="ECO:0000313" key="4">
    <source>
        <dbReference type="Proteomes" id="UP000325811"/>
    </source>
</evidence>
<name>A0A5Q4ZKR2_9BURK</name>
<dbReference type="InterPro" id="IPR037401">
    <property type="entry name" value="SnoaL-like"/>
</dbReference>
<reference evidence="3 4" key="1">
    <citation type="submission" date="2019-08" db="EMBL/GenBank/DDBJ databases">
        <authorList>
            <person name="Herpell B J."/>
        </authorList>
    </citation>
    <scope>NUCLEOTIDE SEQUENCE [LARGE SCALE GENOMIC DNA]</scope>
    <source>
        <strain evidence="4">Msb3</strain>
    </source>
</reference>
<dbReference type="AlphaFoldDB" id="A0A5Q4ZKR2"/>
<dbReference type="Proteomes" id="UP000325811">
    <property type="component" value="Chromosome I"/>
</dbReference>
<feature type="domain" description="SnoaL-like" evidence="2">
    <location>
        <begin position="94"/>
        <end position="199"/>
    </location>
</feature>
<dbReference type="InterPro" id="IPR032710">
    <property type="entry name" value="NTF2-like_dom_sf"/>
</dbReference>
<dbReference type="KEGG" id="pdio:PDMSB3_1774"/>
<protein>
    <submittedName>
        <fullName evidence="3">Ketosteroid isomerase-like protein</fullName>
    </submittedName>
</protein>
<keyword evidence="3" id="KW-0413">Isomerase</keyword>
<dbReference type="Pfam" id="PF03807">
    <property type="entry name" value="F420_oxidored"/>
    <property type="match status" value="1"/>
</dbReference>
<dbReference type="GO" id="GO:0016853">
    <property type="term" value="F:isomerase activity"/>
    <property type="evidence" value="ECO:0007669"/>
    <property type="project" value="UniProtKB-KW"/>
</dbReference>
<dbReference type="InterPro" id="IPR036291">
    <property type="entry name" value="NAD(P)-bd_dom_sf"/>
</dbReference>
<dbReference type="EMBL" id="LR699553">
    <property type="protein sequence ID" value="VVD28230.1"/>
    <property type="molecule type" value="Genomic_DNA"/>
</dbReference>
<dbReference type="RefSeq" id="WP_232064141.1">
    <property type="nucleotide sequence ID" value="NZ_LR699553.1"/>
</dbReference>
<evidence type="ECO:0000313" key="3">
    <source>
        <dbReference type="EMBL" id="VVD28230.1"/>
    </source>
</evidence>
<dbReference type="Gene3D" id="3.10.450.50">
    <property type="match status" value="1"/>
</dbReference>
<evidence type="ECO:0000259" key="2">
    <source>
        <dbReference type="Pfam" id="PF12680"/>
    </source>
</evidence>
<accession>A0A5Q4ZKR2</accession>
<dbReference type="SUPFAM" id="SSF51735">
    <property type="entry name" value="NAD(P)-binding Rossmann-fold domains"/>
    <property type="match status" value="1"/>
</dbReference>
<dbReference type="Pfam" id="PF12680">
    <property type="entry name" value="SnoaL_2"/>
    <property type="match status" value="1"/>
</dbReference>